<keyword evidence="2" id="KW-1185">Reference proteome</keyword>
<comment type="caution">
    <text evidence="1">The sequence shown here is derived from an EMBL/GenBank/DDBJ whole genome shotgun (WGS) entry which is preliminary data.</text>
</comment>
<gene>
    <name evidence="1" type="ORF">HPB49_017132</name>
</gene>
<organism evidence="1 2">
    <name type="scientific">Dermacentor silvarum</name>
    <name type="common">Tick</name>
    <dbReference type="NCBI Taxonomy" id="543639"/>
    <lineage>
        <taxon>Eukaryota</taxon>
        <taxon>Metazoa</taxon>
        <taxon>Ecdysozoa</taxon>
        <taxon>Arthropoda</taxon>
        <taxon>Chelicerata</taxon>
        <taxon>Arachnida</taxon>
        <taxon>Acari</taxon>
        <taxon>Parasitiformes</taxon>
        <taxon>Ixodida</taxon>
        <taxon>Ixodoidea</taxon>
        <taxon>Ixodidae</taxon>
        <taxon>Rhipicephalinae</taxon>
        <taxon>Dermacentor</taxon>
    </lineage>
</organism>
<reference evidence="1" key="1">
    <citation type="submission" date="2020-05" db="EMBL/GenBank/DDBJ databases">
        <title>Large-scale comparative analyses of tick genomes elucidate their genetic diversity and vector capacities.</title>
        <authorList>
            <person name="Jia N."/>
            <person name="Wang J."/>
            <person name="Shi W."/>
            <person name="Du L."/>
            <person name="Sun Y."/>
            <person name="Zhan W."/>
            <person name="Jiang J."/>
            <person name="Wang Q."/>
            <person name="Zhang B."/>
            <person name="Ji P."/>
            <person name="Sakyi L.B."/>
            <person name="Cui X."/>
            <person name="Yuan T."/>
            <person name="Jiang B."/>
            <person name="Yang W."/>
            <person name="Lam T.T.-Y."/>
            <person name="Chang Q."/>
            <person name="Ding S."/>
            <person name="Wang X."/>
            <person name="Zhu J."/>
            <person name="Ruan X."/>
            <person name="Zhao L."/>
            <person name="Wei J."/>
            <person name="Que T."/>
            <person name="Du C."/>
            <person name="Cheng J."/>
            <person name="Dai P."/>
            <person name="Han X."/>
            <person name="Huang E."/>
            <person name="Gao Y."/>
            <person name="Liu J."/>
            <person name="Shao H."/>
            <person name="Ye R."/>
            <person name="Li L."/>
            <person name="Wei W."/>
            <person name="Wang X."/>
            <person name="Wang C."/>
            <person name="Yang T."/>
            <person name="Huo Q."/>
            <person name="Li W."/>
            <person name="Guo W."/>
            <person name="Chen H."/>
            <person name="Zhou L."/>
            <person name="Ni X."/>
            <person name="Tian J."/>
            <person name="Zhou Y."/>
            <person name="Sheng Y."/>
            <person name="Liu T."/>
            <person name="Pan Y."/>
            <person name="Xia L."/>
            <person name="Li J."/>
            <person name="Zhao F."/>
            <person name="Cao W."/>
        </authorList>
    </citation>
    <scope>NUCLEOTIDE SEQUENCE</scope>
    <source>
        <strain evidence="1">Dsil-2018</strain>
    </source>
</reference>
<dbReference type="EMBL" id="CM023473">
    <property type="protein sequence ID" value="KAH7954279.1"/>
    <property type="molecule type" value="Genomic_DNA"/>
</dbReference>
<protein>
    <submittedName>
        <fullName evidence="1">Uncharacterized protein</fullName>
    </submittedName>
</protein>
<dbReference type="Proteomes" id="UP000821865">
    <property type="component" value="Chromosome 4"/>
</dbReference>
<name>A0ACB8CYT0_DERSI</name>
<accession>A0ACB8CYT0</accession>
<evidence type="ECO:0000313" key="1">
    <source>
        <dbReference type="EMBL" id="KAH7954279.1"/>
    </source>
</evidence>
<sequence length="348" mass="38912">MFQVLLEKLLRCCPVKRIYLLIRSKHGVEPDARLDAMLCSEIFQRIRQEVPDAFGKVKAVAGDLALPDLGLSETDMRTLVDEVSVVFHLASTVRPKETFKCTNEKATKLGKKFLIGQLNNCTLTNAVTESLLLDERGLLPVAIVRTSIVTASWKDPFPGWIDNCNSGTDLIVSLGLGLLPSVVLRNNCVADLIPVDVAADTLICVAWQIATTSSAARYDKAINAMEFVQFYTTNSWLFRSNNVVGLINDLSPTDKQLFNIDVRKLEWGQYWDQYIQGIRKFIFKTDDAELSTTRKHFGWLDAVRWFWYLALAVLAWRLALTPMAWNIYSSAGAFATGLGAIIGSPWSL</sequence>
<proteinExistence type="predicted"/>
<evidence type="ECO:0000313" key="2">
    <source>
        <dbReference type="Proteomes" id="UP000821865"/>
    </source>
</evidence>